<accession>A0ABR0URX5</accession>
<keyword evidence="2" id="KW-1185">Reference proteome</keyword>
<dbReference type="EMBL" id="JABTTQ020002222">
    <property type="protein sequence ID" value="KAK6125439.1"/>
    <property type="molecule type" value="Genomic_DNA"/>
</dbReference>
<name>A0ABR0URX5_REHGL</name>
<evidence type="ECO:0000313" key="1">
    <source>
        <dbReference type="EMBL" id="KAK6125439.1"/>
    </source>
</evidence>
<sequence>MDCCEDPMAMGRVVCPKPRRANVYSPSMVPLRFHIRNDAESKSGAELLGLILKVDYYISFIMRIFNHRPHFLLGSPPCRTQNPVVQDAHFGVENLTFIRNSPTDSVSPRSAHGREQLGKKQAVVRIEGFDCPNHRAVAMA</sequence>
<gene>
    <name evidence="1" type="ORF">DH2020_040815</name>
</gene>
<organism evidence="1 2">
    <name type="scientific">Rehmannia glutinosa</name>
    <name type="common">Chinese foxglove</name>
    <dbReference type="NCBI Taxonomy" id="99300"/>
    <lineage>
        <taxon>Eukaryota</taxon>
        <taxon>Viridiplantae</taxon>
        <taxon>Streptophyta</taxon>
        <taxon>Embryophyta</taxon>
        <taxon>Tracheophyta</taxon>
        <taxon>Spermatophyta</taxon>
        <taxon>Magnoliopsida</taxon>
        <taxon>eudicotyledons</taxon>
        <taxon>Gunneridae</taxon>
        <taxon>Pentapetalae</taxon>
        <taxon>asterids</taxon>
        <taxon>lamiids</taxon>
        <taxon>Lamiales</taxon>
        <taxon>Orobanchaceae</taxon>
        <taxon>Rehmannieae</taxon>
        <taxon>Rehmannia</taxon>
    </lineage>
</organism>
<dbReference type="PANTHER" id="PTHR33384:SF22">
    <property type="match status" value="1"/>
</dbReference>
<reference evidence="1 2" key="1">
    <citation type="journal article" date="2021" name="Comput. Struct. Biotechnol. J.">
        <title>De novo genome assembly of the potent medicinal plant Rehmannia glutinosa using nanopore technology.</title>
        <authorList>
            <person name="Ma L."/>
            <person name="Dong C."/>
            <person name="Song C."/>
            <person name="Wang X."/>
            <person name="Zheng X."/>
            <person name="Niu Y."/>
            <person name="Chen S."/>
            <person name="Feng W."/>
        </authorList>
    </citation>
    <scope>NUCLEOTIDE SEQUENCE [LARGE SCALE GENOMIC DNA]</scope>
    <source>
        <strain evidence="1">DH-2019</strain>
    </source>
</reference>
<dbReference type="Proteomes" id="UP001318860">
    <property type="component" value="Unassembled WGS sequence"/>
</dbReference>
<dbReference type="PANTHER" id="PTHR33384">
    <property type="entry name" value="EXPRESSED PROTEIN"/>
    <property type="match status" value="1"/>
</dbReference>
<proteinExistence type="predicted"/>
<evidence type="ECO:0000313" key="2">
    <source>
        <dbReference type="Proteomes" id="UP001318860"/>
    </source>
</evidence>
<protein>
    <submittedName>
        <fullName evidence="1">Uncharacterized protein</fullName>
    </submittedName>
</protein>
<comment type="caution">
    <text evidence="1">The sequence shown here is derived from an EMBL/GenBank/DDBJ whole genome shotgun (WGS) entry which is preliminary data.</text>
</comment>